<dbReference type="EnsemblMetazoa" id="PHUM616990-RA">
    <property type="protein sequence ID" value="PHUM616990-PA"/>
    <property type="gene ID" value="PHUM616990"/>
</dbReference>
<name>E0W4A6_PEDHC</name>
<reference evidence="5" key="2">
    <citation type="submission" date="2007-04" db="EMBL/GenBank/DDBJ databases">
        <title>The genome of the human body louse.</title>
        <authorList>
            <consortium name="The Human Body Louse Genome Consortium"/>
            <person name="Kirkness E."/>
            <person name="Walenz B."/>
            <person name="Hass B."/>
            <person name="Bruggner R."/>
            <person name="Strausberg R."/>
        </authorList>
    </citation>
    <scope>NUCLEOTIDE SEQUENCE</scope>
    <source>
        <strain evidence="5">USDA</strain>
    </source>
</reference>
<dbReference type="OrthoDB" id="247542at2759"/>
<keyword evidence="3" id="KW-0812">Transmembrane</keyword>
<feature type="active site" description="Charge relay system" evidence="2">
    <location>
        <position position="357"/>
    </location>
</feature>
<dbReference type="PIRSF" id="PIRSF005211">
    <property type="entry name" value="Ab_hydro_YheT"/>
    <property type="match status" value="1"/>
</dbReference>
<dbReference type="ESTHER" id="pedhc-e0w4a6">
    <property type="family name" value="abh_upf0017"/>
</dbReference>
<dbReference type="eggNOG" id="KOG1838">
    <property type="taxonomic scope" value="Eukaryota"/>
</dbReference>
<keyword evidence="3" id="KW-1133">Transmembrane helix</keyword>
<evidence type="ECO:0000313" key="7">
    <source>
        <dbReference type="Proteomes" id="UP000009046"/>
    </source>
</evidence>
<evidence type="ECO:0000256" key="1">
    <source>
        <dbReference type="ARBA" id="ARBA00010884"/>
    </source>
</evidence>
<dbReference type="EMBL" id="DS235886">
    <property type="protein sequence ID" value="EEB20462.1"/>
    <property type="molecule type" value="Genomic_DNA"/>
</dbReference>
<dbReference type="HOGENOM" id="CLU_032487_4_0_1"/>
<dbReference type="PANTHER" id="PTHR10794">
    <property type="entry name" value="ABHYDROLASE DOMAIN-CONTAINING PROTEIN"/>
    <property type="match status" value="1"/>
</dbReference>
<dbReference type="RefSeq" id="XP_002433200.1">
    <property type="nucleotide sequence ID" value="XM_002433155.1"/>
</dbReference>
<dbReference type="GO" id="GO:0051793">
    <property type="term" value="P:medium-chain fatty acid catabolic process"/>
    <property type="evidence" value="ECO:0007669"/>
    <property type="project" value="TreeGrafter"/>
</dbReference>
<dbReference type="PANTHER" id="PTHR10794:SF63">
    <property type="entry name" value="ALPHA_BETA HYDROLASE 1, ISOFORM A"/>
    <property type="match status" value="1"/>
</dbReference>
<dbReference type="Proteomes" id="UP000009046">
    <property type="component" value="Unassembled WGS sequence"/>
</dbReference>
<sequence>MFNFGLFGYGLMEYTSGWYLAGLLITGYISYYLFEVVKQPQLVCAPCKFRKFLESNLPILHEKYWPTFWCCESRAQTVMAAIVRRTLLPYIQYRREILTLRDGGEVALDWKEENTTSSSPVVLLFPGLTGTSQTEYVKALAISASKSGIRFVVFNNRGLGGMALKTPRLYCAANVDDASEVISHVKKLYPTVPLGVLGVSLGGMILGNYMSRMSDESQKMIAAAMLISVPWNVFVGTKSLEKPILNYLINRHLAFCLVRTIKERSQILDCTHDLDQIVKSRTVREFDTRFTAKHFGYENVSEYYTEASLHTKIPLMKVPTLCLSAADDPMQPLEGIPVEDASKSESVAILIPSRGGHIGFMEGLLPIAYDQYMARCFTQYFNAMFENDNYKQFFTTGKEQSNN</sequence>
<dbReference type="InterPro" id="IPR029058">
    <property type="entry name" value="AB_hydrolase_fold"/>
</dbReference>
<evidence type="ECO:0000259" key="4">
    <source>
        <dbReference type="Pfam" id="PF12146"/>
    </source>
</evidence>
<dbReference type="FunCoup" id="E0W4A6">
    <property type="interactions" value="48"/>
</dbReference>
<feature type="domain" description="Serine aminopeptidase S33" evidence="4">
    <location>
        <begin position="120"/>
        <end position="331"/>
    </location>
</feature>
<dbReference type="OMA" id="LDWHGPH"/>
<dbReference type="VEuPathDB" id="VectorBase:PHUM616990"/>
<feature type="transmembrane region" description="Helical" evidence="3">
    <location>
        <begin position="16"/>
        <end position="34"/>
    </location>
</feature>
<feature type="active site" description="Charge relay system" evidence="2">
    <location>
        <position position="328"/>
    </location>
</feature>
<reference evidence="5" key="1">
    <citation type="submission" date="2007-04" db="EMBL/GenBank/DDBJ databases">
        <title>Annotation of Pediculus humanus corporis strain USDA.</title>
        <authorList>
            <person name="Kirkness E."/>
            <person name="Hannick L."/>
            <person name="Hass B."/>
            <person name="Bruggner R."/>
            <person name="Lawson D."/>
            <person name="Bidwell S."/>
            <person name="Joardar V."/>
            <person name="Caler E."/>
            <person name="Walenz B."/>
            <person name="Inman J."/>
            <person name="Schobel S."/>
            <person name="Galinsky K."/>
            <person name="Amedeo P."/>
            <person name="Strausberg R."/>
        </authorList>
    </citation>
    <scope>NUCLEOTIDE SEQUENCE</scope>
    <source>
        <strain evidence="5">USDA</strain>
    </source>
</reference>
<dbReference type="CTD" id="8239861"/>
<dbReference type="GO" id="GO:0008126">
    <property type="term" value="F:acetylesterase activity"/>
    <property type="evidence" value="ECO:0007669"/>
    <property type="project" value="TreeGrafter"/>
</dbReference>
<protein>
    <submittedName>
        <fullName evidence="5">Alpha/beta hydrolase domain containing protein 1,3, putative</fullName>
    </submittedName>
</protein>
<dbReference type="EMBL" id="AAZO01007544">
    <property type="status" value="NOT_ANNOTATED_CDS"/>
    <property type="molecule type" value="Genomic_DNA"/>
</dbReference>
<dbReference type="InterPro" id="IPR012020">
    <property type="entry name" value="ABHD4"/>
</dbReference>
<dbReference type="SUPFAM" id="SSF53474">
    <property type="entry name" value="alpha/beta-Hydrolases"/>
    <property type="match status" value="1"/>
</dbReference>
<organism>
    <name type="scientific">Pediculus humanus subsp. corporis</name>
    <name type="common">Body louse</name>
    <dbReference type="NCBI Taxonomy" id="121224"/>
    <lineage>
        <taxon>Eukaryota</taxon>
        <taxon>Metazoa</taxon>
        <taxon>Ecdysozoa</taxon>
        <taxon>Arthropoda</taxon>
        <taxon>Hexapoda</taxon>
        <taxon>Insecta</taxon>
        <taxon>Pterygota</taxon>
        <taxon>Neoptera</taxon>
        <taxon>Paraneoptera</taxon>
        <taxon>Psocodea</taxon>
        <taxon>Troctomorpha</taxon>
        <taxon>Phthiraptera</taxon>
        <taxon>Anoplura</taxon>
        <taxon>Pediculidae</taxon>
        <taxon>Pediculus</taxon>
    </lineage>
</organism>
<dbReference type="GO" id="GO:0051792">
    <property type="term" value="P:medium-chain fatty acid biosynthetic process"/>
    <property type="evidence" value="ECO:0007669"/>
    <property type="project" value="TreeGrafter"/>
</dbReference>
<feature type="transmembrane region" description="Helical" evidence="3">
    <location>
        <begin position="188"/>
        <end position="209"/>
    </location>
</feature>
<dbReference type="InterPro" id="IPR050960">
    <property type="entry name" value="AB_hydrolase_4_sf"/>
</dbReference>
<keyword evidence="5" id="KW-0378">Hydrolase</keyword>
<proteinExistence type="inferred from homology"/>
<evidence type="ECO:0000313" key="5">
    <source>
        <dbReference type="EMBL" id="EEB20462.1"/>
    </source>
</evidence>
<dbReference type="KEGG" id="phu:Phum_PHUM616990"/>
<feature type="active site" description="Charge relay system" evidence="2">
    <location>
        <position position="200"/>
    </location>
</feature>
<evidence type="ECO:0000256" key="2">
    <source>
        <dbReference type="PIRSR" id="PIRSR005211-1"/>
    </source>
</evidence>
<dbReference type="AlphaFoldDB" id="E0W4A6"/>
<accession>E0W4A6</accession>
<keyword evidence="7" id="KW-1185">Reference proteome</keyword>
<comment type="similarity">
    <text evidence="1">Belongs to the AB hydrolase superfamily. AB hydrolase 4 family.</text>
</comment>
<dbReference type="InterPro" id="IPR022742">
    <property type="entry name" value="Hydrolase_4"/>
</dbReference>
<keyword evidence="3" id="KW-0472">Membrane</keyword>
<evidence type="ECO:0000313" key="6">
    <source>
        <dbReference type="EnsemblMetazoa" id="PHUM616990-PA"/>
    </source>
</evidence>
<dbReference type="GO" id="GO:0047372">
    <property type="term" value="F:monoacylglycerol lipase activity"/>
    <property type="evidence" value="ECO:0007669"/>
    <property type="project" value="TreeGrafter"/>
</dbReference>
<dbReference type="Pfam" id="PF12146">
    <property type="entry name" value="Hydrolase_4"/>
    <property type="match status" value="1"/>
</dbReference>
<dbReference type="GeneID" id="8239861"/>
<dbReference type="InParanoid" id="E0W4A6"/>
<dbReference type="Gene3D" id="3.40.50.1820">
    <property type="entry name" value="alpha/beta hydrolase"/>
    <property type="match status" value="1"/>
</dbReference>
<gene>
    <name evidence="6" type="primary">8239861</name>
    <name evidence="5" type="ORF">Phum_PHUM616990</name>
</gene>
<evidence type="ECO:0000256" key="3">
    <source>
        <dbReference type="SAM" id="Phobius"/>
    </source>
</evidence>
<reference evidence="6" key="3">
    <citation type="submission" date="2021-02" db="UniProtKB">
        <authorList>
            <consortium name="EnsemblMetazoa"/>
        </authorList>
    </citation>
    <scope>IDENTIFICATION</scope>
    <source>
        <strain evidence="6">USDA</strain>
    </source>
</reference>
<dbReference type="STRING" id="121224.E0W4A6"/>